<evidence type="ECO:0000256" key="3">
    <source>
        <dbReference type="ARBA" id="ARBA00023235"/>
    </source>
</evidence>
<dbReference type="GO" id="GO:0003677">
    <property type="term" value="F:DNA binding"/>
    <property type="evidence" value="ECO:0007669"/>
    <property type="project" value="UniProtKB-KW"/>
</dbReference>
<keyword evidence="7" id="KW-0547">Nucleotide-binding</keyword>
<keyword evidence="7" id="KW-0347">Helicase</keyword>
<proteinExistence type="inferred from homology"/>
<name>A0A5B0SM63_PUCGR</name>
<dbReference type="PROSITE" id="PS51192">
    <property type="entry name" value="HELICASE_ATP_BIND_1"/>
    <property type="match status" value="1"/>
</dbReference>
<gene>
    <name evidence="7" type="primary">SGS1_163</name>
    <name evidence="7" type="ORF">PGTUg99_037578</name>
</gene>
<reference evidence="7 8" key="1">
    <citation type="submission" date="2019-05" db="EMBL/GenBank/DDBJ databases">
        <title>Emergence of the Ug99 lineage of the wheat stem rust pathogen through somatic hybridization.</title>
        <authorList>
            <person name="Li F."/>
            <person name="Upadhyaya N.M."/>
            <person name="Sperschneider J."/>
            <person name="Matny O."/>
            <person name="Nguyen-Phuc H."/>
            <person name="Mago R."/>
            <person name="Raley C."/>
            <person name="Miller M.E."/>
            <person name="Silverstein K.A.T."/>
            <person name="Henningsen E."/>
            <person name="Hirsch C.D."/>
            <person name="Visser B."/>
            <person name="Pretorius Z.A."/>
            <person name="Steffenson B.J."/>
            <person name="Schwessinger B."/>
            <person name="Dodds P.N."/>
            <person name="Figueroa M."/>
        </authorList>
    </citation>
    <scope>NUCLEOTIDE SEQUENCE [LARGE SCALE GENOMIC DNA]</scope>
    <source>
        <strain evidence="7 8">Ug99</strain>
    </source>
</reference>
<dbReference type="PANTHER" id="PTHR13710">
    <property type="entry name" value="DNA HELICASE RECQ FAMILY MEMBER"/>
    <property type="match status" value="1"/>
</dbReference>
<keyword evidence="3" id="KW-0413">Isomerase</keyword>
<dbReference type="InterPro" id="IPR027417">
    <property type="entry name" value="P-loop_NTPase"/>
</dbReference>
<dbReference type="GO" id="GO:0000724">
    <property type="term" value="P:double-strand break repair via homologous recombination"/>
    <property type="evidence" value="ECO:0007669"/>
    <property type="project" value="TreeGrafter"/>
</dbReference>
<keyword evidence="2" id="KW-0238">DNA-binding</keyword>
<keyword evidence="7" id="KW-0378">Hydrolase</keyword>
<evidence type="ECO:0000256" key="4">
    <source>
        <dbReference type="ARBA" id="ARBA00034617"/>
    </source>
</evidence>
<dbReference type="AlphaFoldDB" id="A0A5B0SM63"/>
<dbReference type="Proteomes" id="UP000325313">
    <property type="component" value="Unassembled WGS sequence"/>
</dbReference>
<comment type="catalytic activity">
    <reaction evidence="4">
        <text>Couples ATP hydrolysis with the unwinding of duplex DNA by translocating in the 3'-5' direction.</text>
        <dbReference type="EC" id="5.6.2.4"/>
    </reaction>
</comment>
<comment type="caution">
    <text evidence="7">The sequence shown here is derived from an EMBL/GenBank/DDBJ whole genome shotgun (WGS) entry which is preliminary data.</text>
</comment>
<dbReference type="EC" id="5.6.2.4" evidence="5"/>
<dbReference type="InterPro" id="IPR014001">
    <property type="entry name" value="Helicase_ATP-bd"/>
</dbReference>
<dbReference type="GO" id="GO:0005524">
    <property type="term" value="F:ATP binding"/>
    <property type="evidence" value="ECO:0007669"/>
    <property type="project" value="InterPro"/>
</dbReference>
<evidence type="ECO:0000259" key="6">
    <source>
        <dbReference type="PROSITE" id="PS51192"/>
    </source>
</evidence>
<feature type="domain" description="Helicase ATP-binding" evidence="6">
    <location>
        <begin position="51"/>
        <end position="244"/>
    </location>
</feature>
<dbReference type="GO" id="GO:0009378">
    <property type="term" value="F:four-way junction helicase activity"/>
    <property type="evidence" value="ECO:0007669"/>
    <property type="project" value="TreeGrafter"/>
</dbReference>
<dbReference type="SUPFAM" id="SSF52540">
    <property type="entry name" value="P-loop containing nucleoside triphosphate hydrolases"/>
    <property type="match status" value="1"/>
</dbReference>
<organism evidence="7 8">
    <name type="scientific">Puccinia graminis f. sp. tritici</name>
    <dbReference type="NCBI Taxonomy" id="56615"/>
    <lineage>
        <taxon>Eukaryota</taxon>
        <taxon>Fungi</taxon>
        <taxon>Dikarya</taxon>
        <taxon>Basidiomycota</taxon>
        <taxon>Pucciniomycotina</taxon>
        <taxon>Pucciniomycetes</taxon>
        <taxon>Pucciniales</taxon>
        <taxon>Pucciniaceae</taxon>
        <taxon>Puccinia</taxon>
    </lineage>
</organism>
<evidence type="ECO:0000256" key="5">
    <source>
        <dbReference type="ARBA" id="ARBA00034808"/>
    </source>
</evidence>
<dbReference type="PANTHER" id="PTHR13710:SF105">
    <property type="entry name" value="ATP-DEPENDENT DNA HELICASE Q1"/>
    <property type="match status" value="1"/>
</dbReference>
<dbReference type="GO" id="GO:0005694">
    <property type="term" value="C:chromosome"/>
    <property type="evidence" value="ECO:0007669"/>
    <property type="project" value="TreeGrafter"/>
</dbReference>
<evidence type="ECO:0000313" key="8">
    <source>
        <dbReference type="Proteomes" id="UP000325313"/>
    </source>
</evidence>
<evidence type="ECO:0000313" key="7">
    <source>
        <dbReference type="EMBL" id="KAA1139256.1"/>
    </source>
</evidence>
<evidence type="ECO:0000256" key="2">
    <source>
        <dbReference type="ARBA" id="ARBA00023125"/>
    </source>
</evidence>
<dbReference type="InterPro" id="IPR011545">
    <property type="entry name" value="DEAD/DEAH_box_helicase_dom"/>
</dbReference>
<dbReference type="EMBL" id="VDEP01000001">
    <property type="protein sequence ID" value="KAA1139256.1"/>
    <property type="molecule type" value="Genomic_DNA"/>
</dbReference>
<dbReference type="Gene3D" id="3.40.50.300">
    <property type="entry name" value="P-loop containing nucleotide triphosphate hydrolases"/>
    <property type="match status" value="2"/>
</dbReference>
<evidence type="ECO:0000256" key="1">
    <source>
        <dbReference type="ARBA" id="ARBA00005446"/>
    </source>
</evidence>
<accession>A0A5B0SM63</accession>
<dbReference type="GO" id="GO:0005737">
    <property type="term" value="C:cytoplasm"/>
    <property type="evidence" value="ECO:0007669"/>
    <property type="project" value="TreeGrafter"/>
</dbReference>
<comment type="similarity">
    <text evidence="1">Belongs to the helicase family. RecQ subfamily.</text>
</comment>
<dbReference type="SMART" id="SM00487">
    <property type="entry name" value="DEXDc"/>
    <property type="match status" value="1"/>
</dbReference>
<protein>
    <recommendedName>
        <fullName evidence="5">DNA 3'-5' helicase</fullName>
        <ecNumber evidence="5">5.6.2.4</ecNumber>
    </recommendedName>
</protein>
<dbReference type="GO" id="GO:0043138">
    <property type="term" value="F:3'-5' DNA helicase activity"/>
    <property type="evidence" value="ECO:0007669"/>
    <property type="project" value="UniProtKB-EC"/>
</dbReference>
<keyword evidence="7" id="KW-0067">ATP-binding</keyword>
<sequence>MPARKNQSTKVSLTKKWLRMEEDELQKAIVDDCLPRYPENEPPKPVQVKAVKSLVHRHNTFVMAGTGCGKSRISEMYFNLFAPYKKSVILVLNPLDALGDNQVHEKIAQGYTAVNLKKLNFSKTVASDIKKGKYNFVYLSPEVFLNNELFTEIYHDSQFQDRLALIVVDEAHMIYSWGLVASGKAKKSSAHTRTQDRAVFRPSYGDLGRQLMATQNVPVLFLSATCRPLAIDQILENLKIPPANIDIVRLELTRPEIRILRFPMESSLKSANDLLEVFGEKKGIEKEGVVPTLIYSGTRNATFQVMKVLNVANGTAGEEENPDSALIRRYHACTGDMDKEDVIGGYEREEFPCISSTMALGLGQNWKRVGQVIHMGRGDPSCIGQMMGRCGRDGKPGLAILFMEPKRRSGLSHRESQQVCR</sequence>
<dbReference type="Pfam" id="PF00270">
    <property type="entry name" value="DEAD"/>
    <property type="match status" value="1"/>
</dbReference>